<feature type="region of interest" description="Disordered" evidence="1">
    <location>
        <begin position="1"/>
        <end position="31"/>
    </location>
</feature>
<organism evidence="2 3">
    <name type="scientific">Streptomyces coryli</name>
    <dbReference type="NCBI Taxonomy" id="1128680"/>
    <lineage>
        <taxon>Bacteria</taxon>
        <taxon>Bacillati</taxon>
        <taxon>Actinomycetota</taxon>
        <taxon>Actinomycetes</taxon>
        <taxon>Kitasatosporales</taxon>
        <taxon>Streptomycetaceae</taxon>
        <taxon>Streptomyces</taxon>
    </lineage>
</organism>
<dbReference type="RefSeq" id="WP_165246079.1">
    <property type="nucleotide sequence ID" value="NZ_JAAKZV010000490.1"/>
</dbReference>
<sequence length="168" mass="19197">MPREPTDDDLRRALEFADRTPLPEPAYSDDLTEDDVAPLRDFLRARLGELKARQPEGGEEHFAVHALSNAMLSTAMRLTDEVNAWRVVAFSGRSEEPGLVQTLREQLGLDFNLLVWVARRWRDHPDYDPRWQPRRYLNPDHRASLETPTGGDTSVDAVRGPYGREAHP</sequence>
<feature type="region of interest" description="Disordered" evidence="1">
    <location>
        <begin position="130"/>
        <end position="168"/>
    </location>
</feature>
<feature type="compositionally biased region" description="Basic and acidic residues" evidence="1">
    <location>
        <begin position="1"/>
        <end position="18"/>
    </location>
</feature>
<protein>
    <submittedName>
        <fullName evidence="2">Uncharacterized protein</fullName>
    </submittedName>
</protein>
<reference evidence="2 3" key="1">
    <citation type="submission" date="2020-02" db="EMBL/GenBank/DDBJ databases">
        <title>Whole-genome analyses of novel actinobacteria.</title>
        <authorList>
            <person name="Sahin N."/>
        </authorList>
    </citation>
    <scope>NUCLEOTIDE SEQUENCE [LARGE SCALE GENOMIC DNA]</scope>
    <source>
        <strain evidence="2 3">A7024</strain>
    </source>
</reference>
<dbReference type="Proteomes" id="UP000481583">
    <property type="component" value="Unassembled WGS sequence"/>
</dbReference>
<evidence type="ECO:0000313" key="3">
    <source>
        <dbReference type="Proteomes" id="UP000481583"/>
    </source>
</evidence>
<gene>
    <name evidence="2" type="ORF">G5C51_41605</name>
</gene>
<evidence type="ECO:0000313" key="2">
    <source>
        <dbReference type="EMBL" id="NGN70367.1"/>
    </source>
</evidence>
<keyword evidence="3" id="KW-1185">Reference proteome</keyword>
<feature type="compositionally biased region" description="Basic and acidic residues" evidence="1">
    <location>
        <begin position="130"/>
        <end position="144"/>
    </location>
</feature>
<evidence type="ECO:0000256" key="1">
    <source>
        <dbReference type="SAM" id="MobiDB-lite"/>
    </source>
</evidence>
<name>A0A6G4UEZ9_9ACTN</name>
<proteinExistence type="predicted"/>
<dbReference type="AlphaFoldDB" id="A0A6G4UEZ9"/>
<comment type="caution">
    <text evidence="2">The sequence shown here is derived from an EMBL/GenBank/DDBJ whole genome shotgun (WGS) entry which is preliminary data.</text>
</comment>
<accession>A0A6G4UEZ9</accession>
<dbReference type="EMBL" id="JAAKZV010000490">
    <property type="protein sequence ID" value="NGN70367.1"/>
    <property type="molecule type" value="Genomic_DNA"/>
</dbReference>